<feature type="region of interest" description="Disordered" evidence="1">
    <location>
        <begin position="1"/>
        <end position="79"/>
    </location>
</feature>
<gene>
    <name evidence="2" type="ORF">R1sor_024312</name>
</gene>
<sequence>MASQQSIYQAAKDTIGQNKTEETDRTRDAQDHAPGMGEAAKQKAGEAKDSIASTGQAAKDKAGEVTNNAGKMEPASDKL</sequence>
<dbReference type="Proteomes" id="UP001633002">
    <property type="component" value="Unassembled WGS sequence"/>
</dbReference>
<keyword evidence="3" id="KW-1185">Reference proteome</keyword>
<dbReference type="AlphaFoldDB" id="A0ABD3GU97"/>
<evidence type="ECO:0000313" key="3">
    <source>
        <dbReference type="Proteomes" id="UP001633002"/>
    </source>
</evidence>
<accession>A0ABD3GU97</accession>
<name>A0ABD3GU97_9MARC</name>
<reference evidence="2 3" key="1">
    <citation type="submission" date="2024-09" db="EMBL/GenBank/DDBJ databases">
        <title>Chromosome-scale assembly of Riccia sorocarpa.</title>
        <authorList>
            <person name="Paukszto L."/>
        </authorList>
    </citation>
    <scope>NUCLEOTIDE SEQUENCE [LARGE SCALE GENOMIC DNA]</scope>
    <source>
        <strain evidence="2">LP-2024</strain>
        <tissue evidence="2">Aerial parts of the thallus</tissue>
    </source>
</reference>
<proteinExistence type="predicted"/>
<evidence type="ECO:0000313" key="2">
    <source>
        <dbReference type="EMBL" id="KAL3681356.1"/>
    </source>
</evidence>
<organism evidence="2 3">
    <name type="scientific">Riccia sorocarpa</name>
    <dbReference type="NCBI Taxonomy" id="122646"/>
    <lineage>
        <taxon>Eukaryota</taxon>
        <taxon>Viridiplantae</taxon>
        <taxon>Streptophyta</taxon>
        <taxon>Embryophyta</taxon>
        <taxon>Marchantiophyta</taxon>
        <taxon>Marchantiopsida</taxon>
        <taxon>Marchantiidae</taxon>
        <taxon>Marchantiales</taxon>
        <taxon>Ricciaceae</taxon>
        <taxon>Riccia</taxon>
    </lineage>
</organism>
<comment type="caution">
    <text evidence="2">The sequence shown here is derived from an EMBL/GenBank/DDBJ whole genome shotgun (WGS) entry which is preliminary data.</text>
</comment>
<dbReference type="EMBL" id="JBJQOH010000007">
    <property type="protein sequence ID" value="KAL3681356.1"/>
    <property type="molecule type" value="Genomic_DNA"/>
</dbReference>
<protein>
    <submittedName>
        <fullName evidence="2">Uncharacterized protein</fullName>
    </submittedName>
</protein>
<feature type="compositionally biased region" description="Basic and acidic residues" evidence="1">
    <location>
        <begin position="19"/>
        <end position="31"/>
    </location>
</feature>
<feature type="compositionally biased region" description="Basic and acidic residues" evidence="1">
    <location>
        <begin position="40"/>
        <end position="49"/>
    </location>
</feature>
<evidence type="ECO:0000256" key="1">
    <source>
        <dbReference type="SAM" id="MobiDB-lite"/>
    </source>
</evidence>